<organism evidence="1">
    <name type="scientific">Siphoviridae sp. ct1TR2</name>
    <dbReference type="NCBI Taxonomy" id="2825309"/>
    <lineage>
        <taxon>Viruses</taxon>
        <taxon>Duplodnaviria</taxon>
        <taxon>Heunggongvirae</taxon>
        <taxon>Uroviricota</taxon>
        <taxon>Caudoviricetes</taxon>
    </lineage>
</organism>
<evidence type="ECO:0000313" key="1">
    <source>
        <dbReference type="EMBL" id="DAD97680.1"/>
    </source>
</evidence>
<accession>A0A8S5NU19</accession>
<name>A0A8S5NU19_9CAUD</name>
<protein>
    <submittedName>
        <fullName evidence="1">Uncharacterized protein</fullName>
    </submittedName>
</protein>
<sequence>MLQTRVENLQSQETDVKEMIDIIKEMDPALKLEVKGILKGIKMMEEAGRKAV</sequence>
<proteinExistence type="predicted"/>
<reference evidence="1" key="1">
    <citation type="journal article" date="2021" name="Proc. Natl. Acad. Sci. U.S.A.">
        <title>A Catalog of Tens of Thousands of Viruses from Human Metagenomes Reveals Hidden Associations with Chronic Diseases.</title>
        <authorList>
            <person name="Tisza M.J."/>
            <person name="Buck C.B."/>
        </authorList>
    </citation>
    <scope>NUCLEOTIDE SEQUENCE</scope>
    <source>
        <strain evidence="1">Ct1TR2</strain>
    </source>
</reference>
<dbReference type="EMBL" id="BK015245">
    <property type="protein sequence ID" value="DAD97680.1"/>
    <property type="molecule type" value="Genomic_DNA"/>
</dbReference>